<evidence type="ECO:0000256" key="4">
    <source>
        <dbReference type="ARBA" id="ARBA00023002"/>
    </source>
</evidence>
<dbReference type="CDD" id="cd11040">
    <property type="entry name" value="CYP7_CYP8-like"/>
    <property type="match status" value="1"/>
</dbReference>
<evidence type="ECO:0000256" key="1">
    <source>
        <dbReference type="ARBA" id="ARBA00001971"/>
    </source>
</evidence>
<dbReference type="PRINTS" id="PR00465">
    <property type="entry name" value="EP450IV"/>
</dbReference>
<feature type="signal peptide" evidence="7">
    <location>
        <begin position="1"/>
        <end position="19"/>
    </location>
</feature>
<evidence type="ECO:0000256" key="3">
    <source>
        <dbReference type="ARBA" id="ARBA00022723"/>
    </source>
</evidence>
<evidence type="ECO:0000313" key="8">
    <source>
        <dbReference type="EMBL" id="KKZ63169.1"/>
    </source>
</evidence>
<dbReference type="OrthoDB" id="3366823at2759"/>
<name>A0A0G2J1F4_9EURO</name>
<dbReference type="InterPro" id="IPR001128">
    <property type="entry name" value="Cyt_P450"/>
</dbReference>
<evidence type="ECO:0008006" key="10">
    <source>
        <dbReference type="Google" id="ProtNLM"/>
    </source>
</evidence>
<dbReference type="InterPro" id="IPR036396">
    <property type="entry name" value="Cyt_P450_sf"/>
</dbReference>
<keyword evidence="5 6" id="KW-0408">Iron</keyword>
<keyword evidence="4" id="KW-0560">Oxidoreductase</keyword>
<dbReference type="AlphaFoldDB" id="A0A0G2J1F4"/>
<reference evidence="9" key="1">
    <citation type="journal article" date="2015" name="PLoS Genet.">
        <title>The dynamic genome and transcriptome of the human fungal pathogen Blastomyces and close relative Emmonsia.</title>
        <authorList>
            <person name="Munoz J.F."/>
            <person name="Gauthier G.M."/>
            <person name="Desjardins C.A."/>
            <person name="Gallo J.E."/>
            <person name="Holder J."/>
            <person name="Sullivan T.D."/>
            <person name="Marty A.J."/>
            <person name="Carmen J.C."/>
            <person name="Chen Z."/>
            <person name="Ding L."/>
            <person name="Gujja S."/>
            <person name="Magrini V."/>
            <person name="Misas E."/>
            <person name="Mitreva M."/>
            <person name="Priest M."/>
            <person name="Saif S."/>
            <person name="Whiston E.A."/>
            <person name="Young S."/>
            <person name="Zeng Q."/>
            <person name="Goldman W.E."/>
            <person name="Mardis E.R."/>
            <person name="Taylor J.W."/>
            <person name="McEwen J.G."/>
            <person name="Clay O.K."/>
            <person name="Klein B.S."/>
            <person name="Cuomo C.A."/>
        </authorList>
    </citation>
    <scope>NUCLEOTIDE SEQUENCE [LARGE SCALE GENOMIC DNA]</scope>
    <source>
        <strain evidence="9">UAMH 3008</strain>
    </source>
</reference>
<evidence type="ECO:0000256" key="6">
    <source>
        <dbReference type="PIRSR" id="PIRSR602403-1"/>
    </source>
</evidence>
<dbReference type="PANTHER" id="PTHR47582:SF1">
    <property type="entry name" value="P450, PUTATIVE (EUROFUNG)-RELATED"/>
    <property type="match status" value="1"/>
</dbReference>
<comment type="caution">
    <text evidence="8">The sequence shown here is derived from an EMBL/GenBank/DDBJ whole genome shotgun (WGS) entry which is preliminary data.</text>
</comment>
<keyword evidence="3 6" id="KW-0479">Metal-binding</keyword>
<keyword evidence="7" id="KW-0732">Signal</keyword>
<organism evidence="8 9">
    <name type="scientific">[Emmonsia] crescens</name>
    <dbReference type="NCBI Taxonomy" id="73230"/>
    <lineage>
        <taxon>Eukaryota</taxon>
        <taxon>Fungi</taxon>
        <taxon>Dikarya</taxon>
        <taxon>Ascomycota</taxon>
        <taxon>Pezizomycotina</taxon>
        <taxon>Eurotiomycetes</taxon>
        <taxon>Eurotiomycetidae</taxon>
        <taxon>Onygenales</taxon>
        <taxon>Ajellomycetaceae</taxon>
        <taxon>Emergomyces</taxon>
    </lineage>
</organism>
<evidence type="ECO:0000256" key="5">
    <source>
        <dbReference type="ARBA" id="ARBA00023004"/>
    </source>
</evidence>
<keyword evidence="6" id="KW-0349">Heme</keyword>
<evidence type="ECO:0000256" key="7">
    <source>
        <dbReference type="SAM" id="SignalP"/>
    </source>
</evidence>
<dbReference type="Pfam" id="PF00067">
    <property type="entry name" value="p450"/>
    <property type="match status" value="1"/>
</dbReference>
<evidence type="ECO:0000313" key="9">
    <source>
        <dbReference type="Proteomes" id="UP000034164"/>
    </source>
</evidence>
<accession>A0A0G2J1F4</accession>
<dbReference type="InterPro" id="IPR053007">
    <property type="entry name" value="CYP450_monoxygenase_sec-met"/>
</dbReference>
<dbReference type="VEuPathDB" id="FungiDB:EMCG_02465"/>
<dbReference type="Proteomes" id="UP000034164">
    <property type="component" value="Unassembled WGS sequence"/>
</dbReference>
<feature type="binding site" description="axial binding residue" evidence="6">
    <location>
        <position position="443"/>
    </location>
    <ligand>
        <name>heme</name>
        <dbReference type="ChEBI" id="CHEBI:30413"/>
    </ligand>
    <ligandPart>
        <name>Fe</name>
        <dbReference type="ChEBI" id="CHEBI:18248"/>
    </ligandPart>
</feature>
<proteinExistence type="inferred from homology"/>
<comment type="cofactor">
    <cofactor evidence="1 6">
        <name>heme</name>
        <dbReference type="ChEBI" id="CHEBI:30413"/>
    </cofactor>
</comment>
<dbReference type="Gene3D" id="1.10.630.10">
    <property type="entry name" value="Cytochrome P450"/>
    <property type="match status" value="1"/>
</dbReference>
<comment type="similarity">
    <text evidence="2">Belongs to the cytochrome P450 family.</text>
</comment>
<dbReference type="InterPro" id="IPR002403">
    <property type="entry name" value="Cyt_P450_E_grp-IV"/>
</dbReference>
<evidence type="ECO:0000256" key="2">
    <source>
        <dbReference type="ARBA" id="ARBA00010617"/>
    </source>
</evidence>
<gene>
    <name evidence="8" type="ORF">EMCG_02465</name>
</gene>
<sequence>MALYLPMLVAIAVVLIALAKIGRAPSGATRLIEPPVVRVSVWQLWTHGTQILDMLAAKHMNDFPDGIFAVSIFGWKIYVVNSPQLTLTIQARSKYTGLGWISVLVMASMGGQPKKATELLFRGVDRGDVGNGIGFVHDYHKVELRTMSLGNSLDGMRSDFATAWEPILESLRASVNSGQANVNIWHWLRMSVTVSVSRAVWGPTSPYCTKPELWEQFWTFNSGYNFLKYNFPRVFAWRGAVAREKVVDAFVEYETQGGFEHASALAQSRKAVLDKTGLGIREVARMAMPQSVGQFDNAATVSFAVLSFILRDPKLQERIREELGPLTTPDHRGHPSVDLSRVELECPLLLSTFHEVLRLIAVGVTIRRIEQDYPLEVKTADNQTQYFLRKGSFIWSSGIAIHTSPKFYINPEEFDPERFLGIRFPETQMPDIFRAFGGGGNICLGRHFARTIVPGAVGSLLMGFDFEPVNGVPLCVPKRTDLLLGHATPNPFGNTKINLKARVLA</sequence>
<dbReference type="EMBL" id="LCZI01000998">
    <property type="protein sequence ID" value="KKZ63169.1"/>
    <property type="molecule type" value="Genomic_DNA"/>
</dbReference>
<dbReference type="GO" id="GO:0020037">
    <property type="term" value="F:heme binding"/>
    <property type="evidence" value="ECO:0007669"/>
    <property type="project" value="InterPro"/>
</dbReference>
<dbReference type="GO" id="GO:0004497">
    <property type="term" value="F:monooxygenase activity"/>
    <property type="evidence" value="ECO:0007669"/>
    <property type="project" value="InterPro"/>
</dbReference>
<dbReference type="PANTHER" id="PTHR47582">
    <property type="entry name" value="P450, PUTATIVE (EUROFUNG)-RELATED"/>
    <property type="match status" value="1"/>
</dbReference>
<dbReference type="GO" id="GO:0016705">
    <property type="term" value="F:oxidoreductase activity, acting on paired donors, with incorporation or reduction of molecular oxygen"/>
    <property type="evidence" value="ECO:0007669"/>
    <property type="project" value="InterPro"/>
</dbReference>
<dbReference type="SUPFAM" id="SSF48264">
    <property type="entry name" value="Cytochrome P450"/>
    <property type="match status" value="1"/>
</dbReference>
<dbReference type="GO" id="GO:0005506">
    <property type="term" value="F:iron ion binding"/>
    <property type="evidence" value="ECO:0007669"/>
    <property type="project" value="InterPro"/>
</dbReference>
<protein>
    <recommendedName>
        <fullName evidence="10">Cytochrome P450 oxidoreductase</fullName>
    </recommendedName>
</protein>
<feature type="chain" id="PRO_5002545641" description="Cytochrome P450 oxidoreductase" evidence="7">
    <location>
        <begin position="20"/>
        <end position="505"/>
    </location>
</feature>